<dbReference type="CDD" id="cd08010">
    <property type="entry name" value="MltG_like"/>
    <property type="match status" value="1"/>
</dbReference>
<keyword evidence="2 7" id="KW-0812">Transmembrane</keyword>
<keyword evidence="1 7" id="KW-1003">Cell membrane</keyword>
<comment type="function">
    <text evidence="7">Functions as a peptidoglycan terminase that cleaves nascent peptidoglycan strands endolytically to terminate their elongation.</text>
</comment>
<dbReference type="OrthoDB" id="9814591at2"/>
<reference evidence="8 9" key="1">
    <citation type="submission" date="2017-02" db="EMBL/GenBank/DDBJ databases">
        <title>Whole genome sequencing of Metallibacterium scheffleri DSM 24874 (T).</title>
        <authorList>
            <person name="Kumar S."/>
            <person name="Patil P."/>
            <person name="Patil P.B."/>
        </authorList>
    </citation>
    <scope>NUCLEOTIDE SEQUENCE [LARGE SCALE GENOMIC DNA]</scope>
    <source>
        <strain evidence="8 9">DSM 24874</strain>
    </source>
</reference>
<protein>
    <recommendedName>
        <fullName evidence="7">Endolytic murein transglycosylase</fullName>
        <ecNumber evidence="7">4.2.2.29</ecNumber>
    </recommendedName>
    <alternativeName>
        <fullName evidence="7">Peptidoglycan lytic transglycosylase</fullName>
    </alternativeName>
    <alternativeName>
        <fullName evidence="7">Peptidoglycan polymerization terminase</fullName>
    </alternativeName>
</protein>
<proteinExistence type="inferred from homology"/>
<dbReference type="Pfam" id="PF02618">
    <property type="entry name" value="YceG"/>
    <property type="match status" value="1"/>
</dbReference>
<keyword evidence="6 7" id="KW-0961">Cell wall biogenesis/degradation</keyword>
<dbReference type="PANTHER" id="PTHR30518:SF2">
    <property type="entry name" value="ENDOLYTIC MUREIN TRANSGLYCOSYLASE"/>
    <property type="match status" value="1"/>
</dbReference>
<evidence type="ECO:0000313" key="8">
    <source>
        <dbReference type="EMBL" id="THD12308.1"/>
    </source>
</evidence>
<feature type="site" description="Important for catalytic activity" evidence="7">
    <location>
        <position position="224"/>
    </location>
</feature>
<dbReference type="NCBIfam" id="TIGR00247">
    <property type="entry name" value="endolytic transglycosylase MltG"/>
    <property type="match status" value="1"/>
</dbReference>
<dbReference type="InterPro" id="IPR003770">
    <property type="entry name" value="MLTG-like"/>
</dbReference>
<evidence type="ECO:0000313" key="9">
    <source>
        <dbReference type="Proteomes" id="UP000307749"/>
    </source>
</evidence>
<evidence type="ECO:0000256" key="2">
    <source>
        <dbReference type="ARBA" id="ARBA00022692"/>
    </source>
</evidence>
<keyword evidence="9" id="KW-1185">Reference proteome</keyword>
<accession>A0A4S3KUY6</accession>
<keyword evidence="4 7" id="KW-0472">Membrane</keyword>
<sequence length="342" mass="37524">MKKAQGWRVVVVAISAFVLLVLVAAAWLYRDYRHFAGTPLMQTTTHSIDIPRGATLKSIIVMLQARGTTHAPELYWRALAAGMGVSDRLHAGEYALDPGLTPRTLLSRMAEGRVVQHMFTLVDGWTFAQVRAALAQAPKLRHTLQHLSDAQVAQRLGIEAPNPEGWLLPQTYAYVLGDSDMDVLRRAHAAMQRTLAADWAARAPGLPLQTPYQALILASIVEKESALASERPRIAGVFVRRLQIGMKLQTDPSVIYGLGVAYHGAITYKDLQTDTAYNTYTRYGLPPTPICMPGAPALYAALHPAPGKALYFVARGNGTHQFSDTLQEQNAAVAKYILHRQP</sequence>
<organism evidence="8 9">
    <name type="scientific">Metallibacterium scheffleri</name>
    <dbReference type="NCBI Taxonomy" id="993689"/>
    <lineage>
        <taxon>Bacteria</taxon>
        <taxon>Pseudomonadati</taxon>
        <taxon>Pseudomonadota</taxon>
        <taxon>Gammaproteobacteria</taxon>
        <taxon>Lysobacterales</taxon>
        <taxon>Rhodanobacteraceae</taxon>
        <taxon>Metallibacterium</taxon>
    </lineage>
</organism>
<dbReference type="Gene3D" id="3.30.160.60">
    <property type="entry name" value="Classic Zinc Finger"/>
    <property type="match status" value="1"/>
</dbReference>
<name>A0A4S3KUY6_9GAMM</name>
<keyword evidence="3 7" id="KW-1133">Transmembrane helix</keyword>
<dbReference type="Gene3D" id="3.30.1490.480">
    <property type="entry name" value="Endolytic murein transglycosylase"/>
    <property type="match status" value="1"/>
</dbReference>
<dbReference type="STRING" id="993689.GCA_002077135_02622"/>
<evidence type="ECO:0000256" key="1">
    <source>
        <dbReference type="ARBA" id="ARBA00022475"/>
    </source>
</evidence>
<gene>
    <name evidence="7" type="primary">mltG</name>
    <name evidence="8" type="ORF">B1806_00240</name>
</gene>
<evidence type="ECO:0000256" key="7">
    <source>
        <dbReference type="HAMAP-Rule" id="MF_02065"/>
    </source>
</evidence>
<evidence type="ECO:0000256" key="3">
    <source>
        <dbReference type="ARBA" id="ARBA00022989"/>
    </source>
</evidence>
<evidence type="ECO:0000256" key="6">
    <source>
        <dbReference type="ARBA" id="ARBA00023316"/>
    </source>
</evidence>
<comment type="catalytic activity">
    <reaction evidence="7">
        <text>a peptidoglycan chain = a peptidoglycan chain with N-acetyl-1,6-anhydromuramyl-[peptide] at the reducing end + a peptidoglycan chain with N-acetylglucosamine at the non-reducing end.</text>
        <dbReference type="EC" id="4.2.2.29"/>
    </reaction>
</comment>
<dbReference type="PANTHER" id="PTHR30518">
    <property type="entry name" value="ENDOLYTIC MUREIN TRANSGLYCOSYLASE"/>
    <property type="match status" value="1"/>
</dbReference>
<dbReference type="GO" id="GO:0005886">
    <property type="term" value="C:plasma membrane"/>
    <property type="evidence" value="ECO:0007669"/>
    <property type="project" value="UniProtKB-UniRule"/>
</dbReference>
<dbReference type="EC" id="4.2.2.29" evidence="7"/>
<comment type="caution">
    <text evidence="8">The sequence shown here is derived from an EMBL/GenBank/DDBJ whole genome shotgun (WGS) entry which is preliminary data.</text>
</comment>
<dbReference type="GO" id="GO:0008932">
    <property type="term" value="F:lytic endotransglycosylase activity"/>
    <property type="evidence" value="ECO:0007669"/>
    <property type="project" value="UniProtKB-UniRule"/>
</dbReference>
<dbReference type="RefSeq" id="WP_081129975.1">
    <property type="nucleotide sequence ID" value="NZ_LDOS01000002.1"/>
</dbReference>
<keyword evidence="7" id="KW-0997">Cell inner membrane</keyword>
<dbReference type="AlphaFoldDB" id="A0A4S3KUY6"/>
<dbReference type="GO" id="GO:0009252">
    <property type="term" value="P:peptidoglycan biosynthetic process"/>
    <property type="evidence" value="ECO:0007669"/>
    <property type="project" value="UniProtKB-UniRule"/>
</dbReference>
<comment type="similarity">
    <text evidence="7">Belongs to the transglycosylase MltG family.</text>
</comment>
<dbReference type="EMBL" id="MWQO01000001">
    <property type="protein sequence ID" value="THD12308.1"/>
    <property type="molecule type" value="Genomic_DNA"/>
</dbReference>
<keyword evidence="5 7" id="KW-0456">Lyase</keyword>
<dbReference type="Proteomes" id="UP000307749">
    <property type="component" value="Unassembled WGS sequence"/>
</dbReference>
<dbReference type="GO" id="GO:0071555">
    <property type="term" value="P:cell wall organization"/>
    <property type="evidence" value="ECO:0007669"/>
    <property type="project" value="UniProtKB-KW"/>
</dbReference>
<dbReference type="HAMAP" id="MF_02065">
    <property type="entry name" value="MltG"/>
    <property type="match status" value="1"/>
</dbReference>
<evidence type="ECO:0000256" key="5">
    <source>
        <dbReference type="ARBA" id="ARBA00023239"/>
    </source>
</evidence>
<evidence type="ECO:0000256" key="4">
    <source>
        <dbReference type="ARBA" id="ARBA00023136"/>
    </source>
</evidence>